<dbReference type="AlphaFoldDB" id="A0A2N9J726"/>
<sequence>MLSKTHPSKLYITLPFELFPLTINFSSIPHTQKSTIPPIPLTKQAFTNLLKSCSSSPNQLKQIHTLLLTTGLSFKNSLITHILTNLTLLGNMSYARHLFDEMHKPRIFLWNTLIKGYVKNEHPIEAASVYRQMHLLGVRPDSFTYPFVVKACAQLPELWAGGAVHAHVIKYGLDFVSMVRTELMIMYVKFGELGLADYLFRSMVERDLVAWNALIAVCVQNGLACKALGLFREMSIAGIKPDAVTIVSALSACGQLGCLEIGEETYGVARKEGIDCNIIVENARLDMYAKCGSTDVARTLFTKMPQRNVISWSTMILGYAINGETEKALTLFSRMQTEGVQPNYVTYLGLLSACSHAGLVNEGRAYFNHMAQSGNKNIQPRKEHYACMVDLLGRTGHLQEAYNFIKNMPIEPDAGVWGALLGACAIHHDVKLGQHVADLLFEVAPDIASYHVLMSNMYAAVGRWDFVDKVRLRMRKKGVKKLAGYSSVECNSEFHVFYGGDRSHAQSAYIYEKLKDLIQQIKSMGYIPKTSCVFHDVETEEKEVTISTHSEKLAIAFGLINVRPGYPIRVMKNLRTCDDCHNFSKFVSKITRREIIIRDKIRFHHFRNGVCSCKDFCYDASLLPRIKSFMSAQTTYCWQIGFELLQESEKPRFSTVSQVGKFSWIGEAISFEMNVKYLTFVSALGSIQ</sequence>
<dbReference type="FunFam" id="1.25.40.10:FF:000031">
    <property type="entry name" value="Pentatricopeptide repeat-containing protein mitochondrial"/>
    <property type="match status" value="1"/>
</dbReference>
<dbReference type="GO" id="GO:0009451">
    <property type="term" value="P:RNA modification"/>
    <property type="evidence" value="ECO:0007669"/>
    <property type="project" value="InterPro"/>
</dbReference>
<dbReference type="Pfam" id="PF13041">
    <property type="entry name" value="PPR_2"/>
    <property type="match status" value="3"/>
</dbReference>
<feature type="domain" description="DYW" evidence="4">
    <location>
        <begin position="525"/>
        <end position="616"/>
    </location>
</feature>
<dbReference type="PROSITE" id="PS51375">
    <property type="entry name" value="PPR"/>
    <property type="match status" value="3"/>
</dbReference>
<evidence type="ECO:0000313" key="5">
    <source>
        <dbReference type="EMBL" id="SPD32648.1"/>
    </source>
</evidence>
<dbReference type="EMBL" id="OIVN01006415">
    <property type="protein sequence ID" value="SPD32648.1"/>
    <property type="molecule type" value="Genomic_DNA"/>
</dbReference>
<dbReference type="FunFam" id="1.25.40.10:FF:000344">
    <property type="entry name" value="Pentatricopeptide repeat-containing protein"/>
    <property type="match status" value="1"/>
</dbReference>
<evidence type="ECO:0000256" key="2">
    <source>
        <dbReference type="ARBA" id="ARBA00022737"/>
    </source>
</evidence>
<protein>
    <recommendedName>
        <fullName evidence="4">DYW domain-containing protein</fullName>
    </recommendedName>
</protein>
<proteinExistence type="inferred from homology"/>
<dbReference type="Gene3D" id="1.25.40.10">
    <property type="entry name" value="Tetratricopeptide repeat domain"/>
    <property type="match status" value="3"/>
</dbReference>
<dbReference type="InterPro" id="IPR032867">
    <property type="entry name" value="DYW_dom"/>
</dbReference>
<evidence type="ECO:0000256" key="1">
    <source>
        <dbReference type="ARBA" id="ARBA00006643"/>
    </source>
</evidence>
<gene>
    <name evidence="5" type="ORF">FSB_LOCUS60530</name>
</gene>
<dbReference type="GO" id="GO:0008270">
    <property type="term" value="F:zinc ion binding"/>
    <property type="evidence" value="ECO:0007669"/>
    <property type="project" value="InterPro"/>
</dbReference>
<dbReference type="NCBIfam" id="TIGR00756">
    <property type="entry name" value="PPR"/>
    <property type="match status" value="3"/>
</dbReference>
<evidence type="ECO:0000256" key="3">
    <source>
        <dbReference type="PROSITE-ProRule" id="PRU00708"/>
    </source>
</evidence>
<feature type="repeat" description="PPR" evidence="3">
    <location>
        <begin position="106"/>
        <end position="140"/>
    </location>
</feature>
<evidence type="ECO:0000259" key="4">
    <source>
        <dbReference type="Pfam" id="PF14432"/>
    </source>
</evidence>
<organism evidence="5">
    <name type="scientific">Fagus sylvatica</name>
    <name type="common">Beechnut</name>
    <dbReference type="NCBI Taxonomy" id="28930"/>
    <lineage>
        <taxon>Eukaryota</taxon>
        <taxon>Viridiplantae</taxon>
        <taxon>Streptophyta</taxon>
        <taxon>Embryophyta</taxon>
        <taxon>Tracheophyta</taxon>
        <taxon>Spermatophyta</taxon>
        <taxon>Magnoliopsida</taxon>
        <taxon>eudicotyledons</taxon>
        <taxon>Gunneridae</taxon>
        <taxon>Pentapetalae</taxon>
        <taxon>rosids</taxon>
        <taxon>fabids</taxon>
        <taxon>Fagales</taxon>
        <taxon>Fagaceae</taxon>
        <taxon>Fagus</taxon>
    </lineage>
</organism>
<dbReference type="Pfam" id="PF20431">
    <property type="entry name" value="E_motif"/>
    <property type="match status" value="1"/>
</dbReference>
<dbReference type="PANTHER" id="PTHR47926:SF347">
    <property type="entry name" value="PENTATRICOPEPTIDE REPEAT-CONTAINING PROTEIN"/>
    <property type="match status" value="1"/>
</dbReference>
<dbReference type="FunFam" id="1.25.40.10:FF:000366">
    <property type="entry name" value="Pentatricopeptide (PPR) repeat-containing protein"/>
    <property type="match status" value="1"/>
</dbReference>
<dbReference type="InterPro" id="IPR046848">
    <property type="entry name" value="E_motif"/>
</dbReference>
<dbReference type="GO" id="GO:0003723">
    <property type="term" value="F:RNA binding"/>
    <property type="evidence" value="ECO:0007669"/>
    <property type="project" value="InterPro"/>
</dbReference>
<dbReference type="PANTHER" id="PTHR47926">
    <property type="entry name" value="PENTATRICOPEPTIDE REPEAT-CONTAINING PROTEIN"/>
    <property type="match status" value="1"/>
</dbReference>
<keyword evidence="2" id="KW-0677">Repeat</keyword>
<comment type="similarity">
    <text evidence="1">Belongs to the PPR family. PCMP-H subfamily.</text>
</comment>
<dbReference type="InterPro" id="IPR046960">
    <property type="entry name" value="PPR_At4g14850-like_plant"/>
</dbReference>
<feature type="repeat" description="PPR" evidence="3">
    <location>
        <begin position="308"/>
        <end position="342"/>
    </location>
</feature>
<dbReference type="InterPro" id="IPR002885">
    <property type="entry name" value="PPR_rpt"/>
</dbReference>
<reference evidence="5" key="1">
    <citation type="submission" date="2018-02" db="EMBL/GenBank/DDBJ databases">
        <authorList>
            <person name="Cohen D.B."/>
            <person name="Kent A.D."/>
        </authorList>
    </citation>
    <scope>NUCLEOTIDE SEQUENCE</scope>
</reference>
<dbReference type="Pfam" id="PF14432">
    <property type="entry name" value="DYW_deaminase"/>
    <property type="match status" value="1"/>
</dbReference>
<name>A0A2N9J726_FAGSY</name>
<dbReference type="InterPro" id="IPR011990">
    <property type="entry name" value="TPR-like_helical_dom_sf"/>
</dbReference>
<feature type="repeat" description="PPR" evidence="3">
    <location>
        <begin position="207"/>
        <end position="241"/>
    </location>
</feature>
<accession>A0A2N9J726</accession>